<proteinExistence type="predicted"/>
<evidence type="ECO:0000313" key="3">
    <source>
        <dbReference type="Proteomes" id="UP000583387"/>
    </source>
</evidence>
<gene>
    <name evidence="2" type="ORF">PSEWESI4_03299</name>
</gene>
<dbReference type="Proteomes" id="UP000583387">
    <property type="component" value="Unassembled WGS sequence"/>
</dbReference>
<feature type="compositionally biased region" description="Pro residues" evidence="1">
    <location>
        <begin position="23"/>
        <end position="33"/>
    </location>
</feature>
<dbReference type="EMBL" id="CAJFCI010000068">
    <property type="protein sequence ID" value="CAD5109003.1"/>
    <property type="molecule type" value="Genomic_DNA"/>
</dbReference>
<keyword evidence="3" id="KW-1185">Reference proteome</keyword>
<accession>A0A7U7EQK8</accession>
<organism evidence="2 3">
    <name type="scientific">Zestomonas carbonaria</name>
    <dbReference type="NCBI Taxonomy" id="2762745"/>
    <lineage>
        <taxon>Bacteria</taxon>
        <taxon>Pseudomonadati</taxon>
        <taxon>Pseudomonadota</taxon>
        <taxon>Gammaproteobacteria</taxon>
        <taxon>Pseudomonadales</taxon>
        <taxon>Pseudomonadaceae</taxon>
        <taxon>Zestomonas</taxon>
    </lineage>
</organism>
<name>A0A7U7EQK8_9GAMM</name>
<protein>
    <submittedName>
        <fullName evidence="2">Uncharacterized protein</fullName>
    </submittedName>
</protein>
<comment type="caution">
    <text evidence="2">The sequence shown here is derived from an EMBL/GenBank/DDBJ whole genome shotgun (WGS) entry which is preliminary data.</text>
</comment>
<feature type="region of interest" description="Disordered" evidence="1">
    <location>
        <begin position="1"/>
        <end position="33"/>
    </location>
</feature>
<evidence type="ECO:0000313" key="2">
    <source>
        <dbReference type="EMBL" id="CAD5109003.1"/>
    </source>
</evidence>
<reference evidence="2 3" key="1">
    <citation type="submission" date="2020-08" db="EMBL/GenBank/DDBJ databases">
        <authorList>
            <person name="Criscuolo A."/>
        </authorList>
    </citation>
    <scope>NUCLEOTIDE SEQUENCE [LARGE SCALE GENOMIC DNA]</scope>
    <source>
        <strain evidence="2">CIP111764</strain>
    </source>
</reference>
<dbReference type="AlphaFoldDB" id="A0A7U7EQK8"/>
<evidence type="ECO:0000256" key="1">
    <source>
        <dbReference type="SAM" id="MobiDB-lite"/>
    </source>
</evidence>
<sequence>MSDVIRRGVTHRRVCSIAQPGLLHPPSPPSASR</sequence>